<keyword evidence="2" id="KW-0732">Signal</keyword>
<gene>
    <name evidence="3" type="ORF">C3Y98_00885</name>
</gene>
<comment type="caution">
    <text evidence="3">The sequence shown here is derived from an EMBL/GenBank/DDBJ whole genome shotgun (WGS) entry which is preliminary data.</text>
</comment>
<dbReference type="Proteomes" id="UP000297706">
    <property type="component" value="Unassembled WGS sequence"/>
</dbReference>
<accession>A0A4Y9VUZ7</accession>
<dbReference type="EMBL" id="PQVH01000002">
    <property type="protein sequence ID" value="TFW72947.1"/>
    <property type="molecule type" value="Genomic_DNA"/>
</dbReference>
<organism evidence="3 4">
    <name type="scientific">Methylotenera oryzisoli</name>
    <dbReference type="NCBI Taxonomy" id="2080758"/>
    <lineage>
        <taxon>Bacteria</taxon>
        <taxon>Pseudomonadati</taxon>
        <taxon>Pseudomonadota</taxon>
        <taxon>Betaproteobacteria</taxon>
        <taxon>Nitrosomonadales</taxon>
        <taxon>Methylophilaceae</taxon>
        <taxon>Methylotenera</taxon>
    </lineage>
</organism>
<dbReference type="AlphaFoldDB" id="A0A4Y9VUZ7"/>
<evidence type="ECO:0000313" key="4">
    <source>
        <dbReference type="Proteomes" id="UP000297706"/>
    </source>
</evidence>
<evidence type="ECO:0000313" key="3">
    <source>
        <dbReference type="EMBL" id="TFW72947.1"/>
    </source>
</evidence>
<evidence type="ECO:0000256" key="2">
    <source>
        <dbReference type="SAM" id="SignalP"/>
    </source>
</evidence>
<feature type="region of interest" description="Disordered" evidence="1">
    <location>
        <begin position="95"/>
        <end position="114"/>
    </location>
</feature>
<evidence type="ECO:0000256" key="1">
    <source>
        <dbReference type="SAM" id="MobiDB-lite"/>
    </source>
</evidence>
<dbReference type="RefSeq" id="WP_135276256.1">
    <property type="nucleotide sequence ID" value="NZ_PQVH01000002.1"/>
</dbReference>
<feature type="chain" id="PRO_5021450436" evidence="2">
    <location>
        <begin position="19"/>
        <end position="114"/>
    </location>
</feature>
<protein>
    <submittedName>
        <fullName evidence="3">Uncharacterized protein</fullName>
    </submittedName>
</protein>
<name>A0A4Y9VUZ7_9PROT</name>
<sequence>MRFFCLFILLCISCQSLAEDALPKDVSSYLELRESCDHWRGEYGYDEERQADINWSICQSCTGTDAKLAKLKHKYKNHENILTKLNELESEIEPKNKSAARQFCKKTRKPEWYK</sequence>
<reference evidence="3 4" key="1">
    <citation type="submission" date="2018-02" db="EMBL/GenBank/DDBJ databases">
        <title>A novel lanthanide dependent methylotroph, Methylotenera sp. La3113.</title>
        <authorList>
            <person name="Lv H."/>
            <person name="Tani A."/>
        </authorList>
    </citation>
    <scope>NUCLEOTIDE SEQUENCE [LARGE SCALE GENOMIC DNA]</scope>
    <source>
        <strain evidence="3 4">La3113</strain>
    </source>
</reference>
<proteinExistence type="predicted"/>
<feature type="signal peptide" evidence="2">
    <location>
        <begin position="1"/>
        <end position="18"/>
    </location>
</feature>
<dbReference type="OrthoDB" id="7284504at2"/>
<keyword evidence="4" id="KW-1185">Reference proteome</keyword>